<gene>
    <name evidence="5" type="ORF">N7492_004825</name>
</gene>
<dbReference type="GO" id="GO:1990904">
    <property type="term" value="C:ribonucleoprotein complex"/>
    <property type="evidence" value="ECO:0007669"/>
    <property type="project" value="UniProtKB-KW"/>
</dbReference>
<dbReference type="InterPro" id="IPR014722">
    <property type="entry name" value="Rib_uL2_dom2"/>
</dbReference>
<evidence type="ECO:0000256" key="1">
    <source>
        <dbReference type="ARBA" id="ARBA00010618"/>
    </source>
</evidence>
<dbReference type="AlphaFoldDB" id="A0A9W9IEL5"/>
<dbReference type="OrthoDB" id="359154at2759"/>
<dbReference type="GO" id="GO:0006412">
    <property type="term" value="P:translation"/>
    <property type="evidence" value="ECO:0007669"/>
    <property type="project" value="InterPro"/>
</dbReference>
<dbReference type="SMART" id="SM00739">
    <property type="entry name" value="KOW"/>
    <property type="match status" value="1"/>
</dbReference>
<dbReference type="EMBL" id="JAPQKO010000003">
    <property type="protein sequence ID" value="KAJ5172232.1"/>
    <property type="molecule type" value="Genomic_DNA"/>
</dbReference>
<keyword evidence="2" id="KW-0689">Ribosomal protein</keyword>
<dbReference type="GO" id="GO:0003735">
    <property type="term" value="F:structural constituent of ribosome"/>
    <property type="evidence" value="ECO:0007669"/>
    <property type="project" value="InterPro"/>
</dbReference>
<dbReference type="GO" id="GO:0005840">
    <property type="term" value="C:ribosome"/>
    <property type="evidence" value="ECO:0007669"/>
    <property type="project" value="UniProtKB-KW"/>
</dbReference>
<reference evidence="5" key="2">
    <citation type="journal article" date="2023" name="IMA Fungus">
        <title>Comparative genomic study of the Penicillium genus elucidates a diverse pangenome and 15 lateral gene transfer events.</title>
        <authorList>
            <person name="Petersen C."/>
            <person name="Sorensen T."/>
            <person name="Nielsen M.R."/>
            <person name="Sondergaard T.E."/>
            <person name="Sorensen J.L."/>
            <person name="Fitzpatrick D.A."/>
            <person name="Frisvad J.C."/>
            <person name="Nielsen K.L."/>
        </authorList>
    </citation>
    <scope>NUCLEOTIDE SEQUENCE</scope>
    <source>
        <strain evidence="5">IBT 21917</strain>
    </source>
</reference>
<dbReference type="SUPFAM" id="SSF50104">
    <property type="entry name" value="Translation proteins SH3-like domain"/>
    <property type="match status" value="1"/>
</dbReference>
<dbReference type="InterPro" id="IPR041988">
    <property type="entry name" value="Ribosomal_uL24_KOW"/>
</dbReference>
<evidence type="ECO:0000313" key="6">
    <source>
        <dbReference type="Proteomes" id="UP001146351"/>
    </source>
</evidence>
<dbReference type="Gene3D" id="2.30.30.30">
    <property type="match status" value="1"/>
</dbReference>
<evidence type="ECO:0000256" key="3">
    <source>
        <dbReference type="ARBA" id="ARBA00023274"/>
    </source>
</evidence>
<evidence type="ECO:0000259" key="4">
    <source>
        <dbReference type="SMART" id="SM00739"/>
    </source>
</evidence>
<dbReference type="GO" id="GO:0003723">
    <property type="term" value="F:RNA binding"/>
    <property type="evidence" value="ECO:0007669"/>
    <property type="project" value="InterPro"/>
</dbReference>
<keyword evidence="3" id="KW-0687">Ribonucleoprotein</keyword>
<dbReference type="PANTHER" id="PTHR12903">
    <property type="entry name" value="MITOCHONDRIAL RIBOSOMAL PROTEIN L24"/>
    <property type="match status" value="1"/>
</dbReference>
<dbReference type="InterPro" id="IPR008991">
    <property type="entry name" value="Translation_prot_SH3-like_sf"/>
</dbReference>
<dbReference type="Proteomes" id="UP001146351">
    <property type="component" value="Unassembled WGS sequence"/>
</dbReference>
<evidence type="ECO:0000256" key="2">
    <source>
        <dbReference type="ARBA" id="ARBA00022980"/>
    </source>
</evidence>
<reference evidence="5" key="1">
    <citation type="submission" date="2022-11" db="EMBL/GenBank/DDBJ databases">
        <authorList>
            <person name="Petersen C."/>
        </authorList>
    </citation>
    <scope>NUCLEOTIDE SEQUENCE</scope>
    <source>
        <strain evidence="5">IBT 21917</strain>
    </source>
</reference>
<evidence type="ECO:0000313" key="5">
    <source>
        <dbReference type="EMBL" id="KAJ5172232.1"/>
    </source>
</evidence>
<sequence length="359" mass="41176">MQKVIQRTATARKQAQKKLFRAKRQNDLVDRKDTIRVRKDYNRAMIDNIKGAREARWEDWQKGDLAPKRDAGPAAKIYGSLDSMLLHPPKIPKHLRRKHILFAPGDRVVVIRGRDRGKINEITQVNEESETVVIKDINQADINVPQWAKASMNIKADVLAQSMPVPMDDVRLVIAMTTPGSHTTRDHIVQHAHAAGPYLERPSWSKLPRYTRYVSGIDVAIPWPSETEPEHKDGEWDTLRMHVDDATWIPSLDNAPFPSTVLDELRNKYSRFRARHDPEYVREKVMEEYRQEYLASRSALTPVGEYHEVMTTKNIEARQARTAPDGTLEMDQATRDFINNFMEKRQAPEGGKSEESAAA</sequence>
<proteinExistence type="inferred from homology"/>
<dbReference type="Pfam" id="PF22682">
    <property type="entry name" value="Ribosomal_uL24m-like"/>
    <property type="match status" value="1"/>
</dbReference>
<accession>A0A9W9IEL5</accession>
<protein>
    <recommendedName>
        <fullName evidence="4">KOW domain-containing protein</fullName>
    </recommendedName>
</protein>
<dbReference type="InterPro" id="IPR005824">
    <property type="entry name" value="KOW"/>
</dbReference>
<dbReference type="CDD" id="cd06089">
    <property type="entry name" value="KOW_RPL26"/>
    <property type="match status" value="1"/>
</dbReference>
<comment type="similarity">
    <text evidence="1">Belongs to the universal ribosomal protein uL24 family.</text>
</comment>
<dbReference type="InterPro" id="IPR003256">
    <property type="entry name" value="Ribosomal_uL24"/>
</dbReference>
<feature type="domain" description="KOW" evidence="4">
    <location>
        <begin position="101"/>
        <end position="128"/>
    </location>
</feature>
<keyword evidence="6" id="KW-1185">Reference proteome</keyword>
<organism evidence="5 6">
    <name type="scientific">Penicillium capsulatum</name>
    <dbReference type="NCBI Taxonomy" id="69766"/>
    <lineage>
        <taxon>Eukaryota</taxon>
        <taxon>Fungi</taxon>
        <taxon>Dikarya</taxon>
        <taxon>Ascomycota</taxon>
        <taxon>Pezizomycotina</taxon>
        <taxon>Eurotiomycetes</taxon>
        <taxon>Eurotiomycetidae</taxon>
        <taxon>Eurotiales</taxon>
        <taxon>Aspergillaceae</taxon>
        <taxon>Penicillium</taxon>
    </lineage>
</organism>
<name>A0A9W9IEL5_9EURO</name>
<comment type="caution">
    <text evidence="5">The sequence shown here is derived from an EMBL/GenBank/DDBJ whole genome shotgun (WGS) entry which is preliminary data.</text>
</comment>